<evidence type="ECO:0000256" key="4">
    <source>
        <dbReference type="ARBA" id="ARBA00023014"/>
    </source>
</evidence>
<dbReference type="AlphaFoldDB" id="A0A8I1KKG1"/>
<dbReference type="PANTHER" id="PTHR43687">
    <property type="entry name" value="ADENYLYLSULFATE REDUCTASE, BETA SUBUNIT"/>
    <property type="match status" value="1"/>
</dbReference>
<evidence type="ECO:0000313" key="6">
    <source>
        <dbReference type="EMBL" id="MBJ7544121.1"/>
    </source>
</evidence>
<dbReference type="InterPro" id="IPR050572">
    <property type="entry name" value="Fe-S_Ferredoxin"/>
</dbReference>
<feature type="domain" description="4Fe-4S ferredoxin-type" evidence="5">
    <location>
        <begin position="20"/>
        <end position="49"/>
    </location>
</feature>
<dbReference type="SUPFAM" id="SSF54862">
    <property type="entry name" value="4Fe-4S ferredoxins"/>
    <property type="match status" value="1"/>
</dbReference>
<keyword evidence="4" id="KW-0411">Iron-sulfur</keyword>
<evidence type="ECO:0000313" key="7">
    <source>
        <dbReference type="Proteomes" id="UP000623250"/>
    </source>
</evidence>
<dbReference type="GO" id="GO:0051539">
    <property type="term" value="F:4 iron, 4 sulfur cluster binding"/>
    <property type="evidence" value="ECO:0007669"/>
    <property type="project" value="UniProtKB-KW"/>
</dbReference>
<keyword evidence="7" id="KW-1185">Reference proteome</keyword>
<name>A0A8I1KKG1_9HYPH</name>
<dbReference type="PROSITE" id="PS00198">
    <property type="entry name" value="4FE4S_FER_1"/>
    <property type="match status" value="1"/>
</dbReference>
<evidence type="ECO:0000256" key="1">
    <source>
        <dbReference type="ARBA" id="ARBA00022485"/>
    </source>
</evidence>
<dbReference type="Gene3D" id="3.30.70.20">
    <property type="match status" value="1"/>
</dbReference>
<keyword evidence="1" id="KW-0004">4Fe-4S</keyword>
<accession>A0A8I1KKG1</accession>
<organism evidence="6 7">
    <name type="scientific">Rhodomicrobium udaipurense</name>
    <dbReference type="NCBI Taxonomy" id="1202716"/>
    <lineage>
        <taxon>Bacteria</taxon>
        <taxon>Pseudomonadati</taxon>
        <taxon>Pseudomonadota</taxon>
        <taxon>Alphaproteobacteria</taxon>
        <taxon>Hyphomicrobiales</taxon>
        <taxon>Hyphomicrobiaceae</taxon>
        <taxon>Rhodomicrobium</taxon>
    </lineage>
</organism>
<protein>
    <submittedName>
        <fullName evidence="6">Ferredoxin family protein</fullName>
    </submittedName>
</protein>
<sequence length="113" mass="12559">MTMQKRGDDSADCKFDPGFMIPVINPMRCEAKGPCVPMCPYNVLQIRTVPREEKAKFSLMGRVKLYVHSGKQAFVANPDACRGCGLCVQVCPEKAIKLQRAVQRTIEQSLPAD</sequence>
<reference evidence="6 7" key="1">
    <citation type="submission" date="2020-12" db="EMBL/GenBank/DDBJ databases">
        <title>Revised draft genomes of Rhodomicrobium vannielii ATCC 17100 and Rhodomicrobium udaipurense JA643.</title>
        <authorList>
            <person name="Conners E.M."/>
            <person name="Davenport E.J."/>
            <person name="Bose A."/>
        </authorList>
    </citation>
    <scope>NUCLEOTIDE SEQUENCE [LARGE SCALE GENOMIC DNA]</scope>
    <source>
        <strain evidence="6 7">JA643</strain>
    </source>
</reference>
<dbReference type="Pfam" id="PF12838">
    <property type="entry name" value="Fer4_7"/>
    <property type="match status" value="1"/>
</dbReference>
<dbReference type="InterPro" id="IPR017896">
    <property type="entry name" value="4Fe4S_Fe-S-bd"/>
</dbReference>
<keyword evidence="2" id="KW-0479">Metal-binding</keyword>
<keyword evidence="3" id="KW-0408">Iron</keyword>
<feature type="domain" description="4Fe-4S ferredoxin-type" evidence="5">
    <location>
        <begin position="72"/>
        <end position="101"/>
    </location>
</feature>
<proteinExistence type="predicted"/>
<evidence type="ECO:0000259" key="5">
    <source>
        <dbReference type="PROSITE" id="PS51379"/>
    </source>
</evidence>
<dbReference type="Proteomes" id="UP000623250">
    <property type="component" value="Unassembled WGS sequence"/>
</dbReference>
<comment type="caution">
    <text evidence="6">The sequence shown here is derived from an EMBL/GenBank/DDBJ whole genome shotgun (WGS) entry which is preliminary data.</text>
</comment>
<dbReference type="GO" id="GO:0046872">
    <property type="term" value="F:metal ion binding"/>
    <property type="evidence" value="ECO:0007669"/>
    <property type="project" value="UniProtKB-KW"/>
</dbReference>
<dbReference type="PROSITE" id="PS51379">
    <property type="entry name" value="4FE4S_FER_2"/>
    <property type="match status" value="2"/>
</dbReference>
<gene>
    <name evidence="6" type="ORF">JDN41_11220</name>
</gene>
<dbReference type="EMBL" id="JAEMUK010000042">
    <property type="protein sequence ID" value="MBJ7544121.1"/>
    <property type="molecule type" value="Genomic_DNA"/>
</dbReference>
<evidence type="ECO:0000256" key="2">
    <source>
        <dbReference type="ARBA" id="ARBA00022723"/>
    </source>
</evidence>
<dbReference type="PANTHER" id="PTHR43687:SF1">
    <property type="entry name" value="FERREDOXIN III"/>
    <property type="match status" value="1"/>
</dbReference>
<dbReference type="InterPro" id="IPR017900">
    <property type="entry name" value="4Fe4S_Fe_S_CS"/>
</dbReference>
<evidence type="ECO:0000256" key="3">
    <source>
        <dbReference type="ARBA" id="ARBA00023004"/>
    </source>
</evidence>